<organism evidence="3 4">
    <name type="scientific">Stieleria maiorica</name>
    <dbReference type="NCBI Taxonomy" id="2795974"/>
    <lineage>
        <taxon>Bacteria</taxon>
        <taxon>Pseudomonadati</taxon>
        <taxon>Planctomycetota</taxon>
        <taxon>Planctomycetia</taxon>
        <taxon>Pirellulales</taxon>
        <taxon>Pirellulaceae</taxon>
        <taxon>Stieleria</taxon>
    </lineage>
</organism>
<feature type="compositionally biased region" description="Low complexity" evidence="1">
    <location>
        <begin position="123"/>
        <end position="132"/>
    </location>
</feature>
<feature type="transmembrane region" description="Helical" evidence="2">
    <location>
        <begin position="190"/>
        <end position="213"/>
    </location>
</feature>
<name>A0A5B9MRR3_9BACT</name>
<feature type="region of interest" description="Disordered" evidence="1">
    <location>
        <begin position="103"/>
        <end position="138"/>
    </location>
</feature>
<dbReference type="EMBL" id="CP036264">
    <property type="protein sequence ID" value="QEG01718.1"/>
    <property type="molecule type" value="Genomic_DNA"/>
</dbReference>
<dbReference type="KEGG" id="smam:Mal15_57970"/>
<keyword evidence="2" id="KW-1133">Transmembrane helix</keyword>
<feature type="transmembrane region" description="Helical" evidence="2">
    <location>
        <begin position="248"/>
        <end position="269"/>
    </location>
</feature>
<dbReference type="Proteomes" id="UP000321353">
    <property type="component" value="Chromosome"/>
</dbReference>
<keyword evidence="4" id="KW-1185">Reference proteome</keyword>
<evidence type="ECO:0000313" key="3">
    <source>
        <dbReference type="EMBL" id="QEG01718.1"/>
    </source>
</evidence>
<proteinExistence type="predicted"/>
<keyword evidence="2" id="KW-0812">Transmembrane</keyword>
<accession>A0A5B9MRR3</accession>
<feature type="region of interest" description="Disordered" evidence="1">
    <location>
        <begin position="359"/>
        <end position="385"/>
    </location>
</feature>
<dbReference type="AlphaFoldDB" id="A0A5B9MRR3"/>
<gene>
    <name evidence="3" type="ORF">Mal15_57970</name>
</gene>
<evidence type="ECO:0000256" key="2">
    <source>
        <dbReference type="SAM" id="Phobius"/>
    </source>
</evidence>
<feature type="compositionally biased region" description="Polar residues" evidence="1">
    <location>
        <begin position="370"/>
        <end position="379"/>
    </location>
</feature>
<evidence type="ECO:0000256" key="1">
    <source>
        <dbReference type="SAM" id="MobiDB-lite"/>
    </source>
</evidence>
<reference evidence="3 4" key="1">
    <citation type="submission" date="2019-02" db="EMBL/GenBank/DDBJ databases">
        <title>Planctomycetal bacteria perform biofilm scaping via a novel small molecule.</title>
        <authorList>
            <person name="Jeske O."/>
            <person name="Boedeker C."/>
            <person name="Wiegand S."/>
            <person name="Breitling P."/>
            <person name="Kallscheuer N."/>
            <person name="Jogler M."/>
            <person name="Rohde M."/>
            <person name="Petersen J."/>
            <person name="Medema M.H."/>
            <person name="Surup F."/>
            <person name="Jogler C."/>
        </authorList>
    </citation>
    <scope>NUCLEOTIDE SEQUENCE [LARGE SCALE GENOMIC DNA]</scope>
    <source>
        <strain evidence="3 4">Mal15</strain>
    </source>
</reference>
<feature type="transmembrane region" description="Helical" evidence="2">
    <location>
        <begin position="289"/>
        <end position="312"/>
    </location>
</feature>
<feature type="transmembrane region" description="Helical" evidence="2">
    <location>
        <begin position="219"/>
        <end position="236"/>
    </location>
</feature>
<keyword evidence="2" id="KW-0472">Membrane</keyword>
<protein>
    <submittedName>
        <fullName evidence="3">Uncharacterized protein</fullName>
    </submittedName>
</protein>
<feature type="transmembrane region" description="Helical" evidence="2">
    <location>
        <begin position="324"/>
        <end position="342"/>
    </location>
</feature>
<evidence type="ECO:0000313" key="4">
    <source>
        <dbReference type="Proteomes" id="UP000321353"/>
    </source>
</evidence>
<sequence length="475" mass="50006">MTGRIKFPCGMCAQTLAVDSASVGRQVQCPKCQSYCVVPAQRIPAQGVPAQAPAAVTRPTKTPIPQSTVVACPGCQTKLSVKLLDKPARVACPKCNTQVALPARGQPAVTSRPASPPKSGRSAPVAAPPDVDFASLPPGPSDAASVDLGQLDVPSAAGPTPARFSAQSRRSSSGGTVATKLLGWIGNHKIVTAIVAINVVALLSCVFFPPLLVFCAIELPVGLMIAGATFLPRYHLVQKVSQGIGAQMAGLGAGGVLLLILAVGAKAGLRIARRANRNENLDFSGFDPSSVGAIVGSLVVFLCISALIVFLWKQIGIVRVAAAGYLLQMSLLTVLMIIGGSVKSYRDAEISRRHEESLARMRGPGWSPPAFQSPSSRMNADQRGAMGGPRESEIRIILMHGPNTDLSEVRKTFLAQVGNPECDVQTTGAMMTEWIVQESRDPQELADLIDFGRVLSVSKFGRTIRVGMPRVRPGR</sequence>